<dbReference type="RefSeq" id="WP_184812879.1">
    <property type="nucleotide sequence ID" value="NZ_JACHJQ010000005.1"/>
</dbReference>
<dbReference type="InterPro" id="IPR002758">
    <property type="entry name" value="Cation_antiport_E"/>
</dbReference>
<comment type="subcellular location">
    <subcellularLocation>
        <location evidence="1">Cell membrane</location>
        <topology evidence="1">Multi-pass membrane protein</topology>
    </subcellularLocation>
</comment>
<evidence type="ECO:0000256" key="5">
    <source>
        <dbReference type="ARBA" id="ARBA00022989"/>
    </source>
</evidence>
<dbReference type="PANTHER" id="PTHR34584:SF1">
    <property type="entry name" value="NA(+)_H(+) ANTIPORTER SUBUNIT E1"/>
    <property type="match status" value="1"/>
</dbReference>
<sequence length="153" mass="17220">MMVPPLALFWLVLSGHYTFLLIVLGAVSVVLVCWLAWRADFPERDDVVLPLSPRLPRYVLWLGKEVLVSAVAVVRKVWSPRPDLRPVVGVTPSPDMSVFTQVVYANSITLTPGTLSLDVDEDRIEVHSLDAEDVDVLRDGEMMRRARGLETRR</sequence>
<evidence type="ECO:0000256" key="2">
    <source>
        <dbReference type="ARBA" id="ARBA00006228"/>
    </source>
</evidence>
<dbReference type="EMBL" id="JACHJQ010000005">
    <property type="protein sequence ID" value="MBB4908774.1"/>
    <property type="molecule type" value="Genomic_DNA"/>
</dbReference>
<keyword evidence="5 7" id="KW-1133">Transmembrane helix</keyword>
<organism evidence="8 9">
    <name type="scientific">Actinophytocola algeriensis</name>
    <dbReference type="NCBI Taxonomy" id="1768010"/>
    <lineage>
        <taxon>Bacteria</taxon>
        <taxon>Bacillati</taxon>
        <taxon>Actinomycetota</taxon>
        <taxon>Actinomycetes</taxon>
        <taxon>Pseudonocardiales</taxon>
        <taxon>Pseudonocardiaceae</taxon>
    </lineage>
</organism>
<gene>
    <name evidence="8" type="ORF">FHR82_005027</name>
</gene>
<feature type="transmembrane region" description="Helical" evidence="7">
    <location>
        <begin position="7"/>
        <end position="37"/>
    </location>
</feature>
<dbReference type="GO" id="GO:0005886">
    <property type="term" value="C:plasma membrane"/>
    <property type="evidence" value="ECO:0007669"/>
    <property type="project" value="UniProtKB-SubCell"/>
</dbReference>
<keyword evidence="4 7" id="KW-0812">Transmembrane</keyword>
<reference evidence="8 9" key="1">
    <citation type="submission" date="2020-08" db="EMBL/GenBank/DDBJ databases">
        <title>Genomic Encyclopedia of Type Strains, Phase III (KMG-III): the genomes of soil and plant-associated and newly described type strains.</title>
        <authorList>
            <person name="Whitman W."/>
        </authorList>
    </citation>
    <scope>NUCLEOTIDE SEQUENCE [LARGE SCALE GENOMIC DNA]</scope>
    <source>
        <strain evidence="8 9">CECT 8960</strain>
    </source>
</reference>
<keyword evidence="9" id="KW-1185">Reference proteome</keyword>
<keyword evidence="3" id="KW-1003">Cell membrane</keyword>
<evidence type="ECO:0000256" key="7">
    <source>
        <dbReference type="SAM" id="Phobius"/>
    </source>
</evidence>
<comment type="caution">
    <text evidence="8">The sequence shown here is derived from an EMBL/GenBank/DDBJ whole genome shotgun (WGS) entry which is preliminary data.</text>
</comment>
<dbReference type="AlphaFoldDB" id="A0A7W7VG51"/>
<proteinExistence type="inferred from homology"/>
<evidence type="ECO:0000313" key="9">
    <source>
        <dbReference type="Proteomes" id="UP000520767"/>
    </source>
</evidence>
<evidence type="ECO:0000256" key="4">
    <source>
        <dbReference type="ARBA" id="ARBA00022692"/>
    </source>
</evidence>
<evidence type="ECO:0000256" key="6">
    <source>
        <dbReference type="ARBA" id="ARBA00023136"/>
    </source>
</evidence>
<protein>
    <submittedName>
        <fullName evidence="8">Multicomponent Na+:H+ antiporter subunit E</fullName>
    </submittedName>
</protein>
<comment type="similarity">
    <text evidence="2">Belongs to the CPA3 antiporters (TC 2.A.63) subunit E family.</text>
</comment>
<dbReference type="PANTHER" id="PTHR34584">
    <property type="entry name" value="NA(+)/H(+) ANTIPORTER SUBUNIT E1"/>
    <property type="match status" value="1"/>
</dbReference>
<dbReference type="Proteomes" id="UP000520767">
    <property type="component" value="Unassembled WGS sequence"/>
</dbReference>
<dbReference type="GO" id="GO:0008324">
    <property type="term" value="F:monoatomic cation transmembrane transporter activity"/>
    <property type="evidence" value="ECO:0007669"/>
    <property type="project" value="InterPro"/>
</dbReference>
<dbReference type="Pfam" id="PF01899">
    <property type="entry name" value="MNHE"/>
    <property type="match status" value="1"/>
</dbReference>
<accession>A0A7W7VG51</accession>
<keyword evidence="6 7" id="KW-0472">Membrane</keyword>
<evidence type="ECO:0000256" key="1">
    <source>
        <dbReference type="ARBA" id="ARBA00004651"/>
    </source>
</evidence>
<evidence type="ECO:0000256" key="3">
    <source>
        <dbReference type="ARBA" id="ARBA00022475"/>
    </source>
</evidence>
<evidence type="ECO:0000313" key="8">
    <source>
        <dbReference type="EMBL" id="MBB4908774.1"/>
    </source>
</evidence>
<name>A0A7W7VG51_9PSEU</name>